<dbReference type="RefSeq" id="WP_173223025.1">
    <property type="nucleotide sequence ID" value="NZ_CP048104.1"/>
</dbReference>
<proteinExistence type="predicted"/>
<gene>
    <name evidence="2" type="ORF">GXN76_10700</name>
</gene>
<dbReference type="Proteomes" id="UP000503088">
    <property type="component" value="Chromosome"/>
</dbReference>
<dbReference type="AlphaFoldDB" id="A0A7D4BQJ0"/>
<feature type="region of interest" description="Disordered" evidence="1">
    <location>
        <begin position="42"/>
        <end position="65"/>
    </location>
</feature>
<feature type="compositionally biased region" description="Basic and acidic residues" evidence="1">
    <location>
        <begin position="45"/>
        <end position="58"/>
    </location>
</feature>
<evidence type="ECO:0000256" key="1">
    <source>
        <dbReference type="SAM" id="MobiDB-lite"/>
    </source>
</evidence>
<evidence type="ECO:0000313" key="3">
    <source>
        <dbReference type="Proteomes" id="UP000503088"/>
    </source>
</evidence>
<sequence>MKEISFDLSNPTDRKLLAVVEENTDDFGDLVIRLLYNWAFGNPKSMDENRQDPQEDIRNSGLPFG</sequence>
<evidence type="ECO:0000313" key="2">
    <source>
        <dbReference type="EMBL" id="QKG84891.1"/>
    </source>
</evidence>
<name>A0A7D4BQJ0_9BACL</name>
<protein>
    <submittedName>
        <fullName evidence="2">Uncharacterized protein</fullName>
    </submittedName>
</protein>
<reference evidence="2 3" key="1">
    <citation type="submission" date="2020-01" db="EMBL/GenBank/DDBJ databases">
        <authorList>
            <person name="Gulvik C.A."/>
            <person name="Batra D.G."/>
        </authorList>
    </citation>
    <scope>NUCLEOTIDE SEQUENCE [LARGE SCALE GENOMIC DNA]</scope>
    <source>
        <strain evidence="2 3">W9323</strain>
    </source>
</reference>
<dbReference type="KEGG" id="kpul:GXN76_10700"/>
<organism evidence="2 3">
    <name type="scientific">Kroppenstedtia pulmonis</name>
    <dbReference type="NCBI Taxonomy" id="1380685"/>
    <lineage>
        <taxon>Bacteria</taxon>
        <taxon>Bacillati</taxon>
        <taxon>Bacillota</taxon>
        <taxon>Bacilli</taxon>
        <taxon>Bacillales</taxon>
        <taxon>Thermoactinomycetaceae</taxon>
        <taxon>Kroppenstedtia</taxon>
    </lineage>
</organism>
<keyword evidence="3" id="KW-1185">Reference proteome</keyword>
<dbReference type="EMBL" id="CP048104">
    <property type="protein sequence ID" value="QKG84891.1"/>
    <property type="molecule type" value="Genomic_DNA"/>
</dbReference>
<accession>A0A7D4BQJ0</accession>